<reference evidence="2 3" key="1">
    <citation type="submission" date="2013-02" db="EMBL/GenBank/DDBJ databases">
        <title>Draft Genome Sequence of Streptomyces aurantiacus, Which Produces Setomimycin.</title>
        <authorList>
            <person name="Gruening B.A."/>
            <person name="Praeg A."/>
            <person name="Erxleben A."/>
            <person name="Guenther S."/>
            <person name="Mueller M."/>
        </authorList>
    </citation>
    <scope>NUCLEOTIDE SEQUENCE [LARGE SCALE GENOMIC DNA]</scope>
    <source>
        <strain evidence="2 3">JA 4570</strain>
    </source>
</reference>
<evidence type="ECO:0000313" key="2">
    <source>
        <dbReference type="EMBL" id="EPH44466.1"/>
    </source>
</evidence>
<dbReference type="Gene3D" id="2.50.20.20">
    <property type="match status" value="1"/>
</dbReference>
<feature type="region of interest" description="Disordered" evidence="1">
    <location>
        <begin position="202"/>
        <end position="232"/>
    </location>
</feature>
<gene>
    <name evidence="2" type="ORF">STRAU_2483</name>
</gene>
<protein>
    <recommendedName>
        <fullName evidence="4">Lipoprotein</fullName>
    </recommendedName>
</protein>
<accession>S3ZLR4</accession>
<dbReference type="EMBL" id="AOPZ01000097">
    <property type="protein sequence ID" value="EPH44466.1"/>
    <property type="molecule type" value="Genomic_DNA"/>
</dbReference>
<proteinExistence type="predicted"/>
<dbReference type="PROSITE" id="PS51257">
    <property type="entry name" value="PROKAR_LIPOPROTEIN"/>
    <property type="match status" value="1"/>
</dbReference>
<evidence type="ECO:0000313" key="3">
    <source>
        <dbReference type="Proteomes" id="UP000014629"/>
    </source>
</evidence>
<dbReference type="Proteomes" id="UP000014629">
    <property type="component" value="Unassembled WGS sequence"/>
</dbReference>
<feature type="compositionally biased region" description="Basic and acidic residues" evidence="1">
    <location>
        <begin position="223"/>
        <end position="232"/>
    </location>
</feature>
<dbReference type="RefSeq" id="WP_016640612.1">
    <property type="nucleotide sequence ID" value="NZ_AOPZ01000097.1"/>
</dbReference>
<evidence type="ECO:0008006" key="4">
    <source>
        <dbReference type="Google" id="ProtNLM"/>
    </source>
</evidence>
<keyword evidence="3" id="KW-1185">Reference proteome</keyword>
<dbReference type="OrthoDB" id="3745543at2"/>
<dbReference type="AlphaFoldDB" id="S3ZLR4"/>
<dbReference type="PATRIC" id="fig|1286094.4.peg.2456"/>
<organism evidence="2 3">
    <name type="scientific">Streptomyces aurantiacus JA 4570</name>
    <dbReference type="NCBI Taxonomy" id="1286094"/>
    <lineage>
        <taxon>Bacteria</taxon>
        <taxon>Bacillati</taxon>
        <taxon>Actinomycetota</taxon>
        <taxon>Actinomycetes</taxon>
        <taxon>Kitasatosporales</taxon>
        <taxon>Streptomycetaceae</taxon>
        <taxon>Streptomyces</taxon>
        <taxon>Streptomyces aurantiacus group</taxon>
    </lineage>
</organism>
<name>S3ZLR4_9ACTN</name>
<sequence>MAANRKLLAAAAACAAAVIGITGCSSDDGAKDPFEGMSADKIAKKASSASRNAGSFTMKSEVKEGGEQTAGEFAVAKGGDCKATIESSKKGHSEMLTVGKSSYMKADEKYWKATVGSTIAGRAKGRWVKASSQGQSTCPLGDDMFQSKKFKGLKREKDAEVDGKKAAVLVKKKGDETTTFYVAMEGKPYFLKVTNDGDDKGTATFSGYGEPVDVKAPAPGEVVDQKELAGLN</sequence>
<evidence type="ECO:0000256" key="1">
    <source>
        <dbReference type="SAM" id="MobiDB-lite"/>
    </source>
</evidence>
<comment type="caution">
    <text evidence="2">The sequence shown here is derived from an EMBL/GenBank/DDBJ whole genome shotgun (WGS) entry which is preliminary data.</text>
</comment>